<dbReference type="InterPro" id="IPR036282">
    <property type="entry name" value="Glutathione-S-Trfase_C_sf"/>
</dbReference>
<dbReference type="GO" id="GO:0006749">
    <property type="term" value="P:glutathione metabolic process"/>
    <property type="evidence" value="ECO:0007669"/>
    <property type="project" value="TreeGrafter"/>
</dbReference>
<dbReference type="InterPro" id="IPR004045">
    <property type="entry name" value="Glutathione_S-Trfase_N"/>
</dbReference>
<protein>
    <recommendedName>
        <fullName evidence="7">Maleylacetoacetate isomerase</fullName>
    </recommendedName>
</protein>
<gene>
    <name evidence="5" type="ORF">E4U42_006680</name>
</gene>
<dbReference type="GO" id="GO:0006559">
    <property type="term" value="P:L-phenylalanine catabolic process"/>
    <property type="evidence" value="ECO:0007669"/>
    <property type="project" value="TreeGrafter"/>
</dbReference>
<organism evidence="5 6">
    <name type="scientific">Claviceps africana</name>
    <dbReference type="NCBI Taxonomy" id="83212"/>
    <lineage>
        <taxon>Eukaryota</taxon>
        <taxon>Fungi</taxon>
        <taxon>Dikarya</taxon>
        <taxon>Ascomycota</taxon>
        <taxon>Pezizomycotina</taxon>
        <taxon>Sordariomycetes</taxon>
        <taxon>Hypocreomycetidae</taxon>
        <taxon>Hypocreales</taxon>
        <taxon>Clavicipitaceae</taxon>
        <taxon>Claviceps</taxon>
    </lineage>
</organism>
<evidence type="ECO:0000313" key="6">
    <source>
        <dbReference type="Proteomes" id="UP000811619"/>
    </source>
</evidence>
<evidence type="ECO:0000256" key="2">
    <source>
        <dbReference type="SAM" id="MobiDB-lite"/>
    </source>
</evidence>
<evidence type="ECO:0000313" key="5">
    <source>
        <dbReference type="EMBL" id="KAG5929234.1"/>
    </source>
</evidence>
<dbReference type="EMBL" id="SRPY01000070">
    <property type="protein sequence ID" value="KAG5929234.1"/>
    <property type="molecule type" value="Genomic_DNA"/>
</dbReference>
<dbReference type="GO" id="GO:0005737">
    <property type="term" value="C:cytoplasm"/>
    <property type="evidence" value="ECO:0007669"/>
    <property type="project" value="InterPro"/>
</dbReference>
<feature type="domain" description="GST C-terminal" evidence="4">
    <location>
        <begin position="113"/>
        <end position="241"/>
    </location>
</feature>
<dbReference type="SUPFAM" id="SSF52833">
    <property type="entry name" value="Thioredoxin-like"/>
    <property type="match status" value="1"/>
</dbReference>
<dbReference type="InterPro" id="IPR005955">
    <property type="entry name" value="GST_Zeta"/>
</dbReference>
<dbReference type="Pfam" id="PF13409">
    <property type="entry name" value="GST_N_2"/>
    <property type="match status" value="1"/>
</dbReference>
<dbReference type="Gene3D" id="3.40.30.10">
    <property type="entry name" value="Glutaredoxin"/>
    <property type="match status" value="1"/>
</dbReference>
<evidence type="ECO:0000256" key="1">
    <source>
        <dbReference type="ARBA" id="ARBA00010007"/>
    </source>
</evidence>
<feature type="domain" description="GST N-terminal" evidence="3">
    <location>
        <begin position="2"/>
        <end position="106"/>
    </location>
</feature>
<comment type="caution">
    <text evidence="5">The sequence shown here is derived from an EMBL/GenBank/DDBJ whole genome shotgun (WGS) entry which is preliminary data.</text>
</comment>
<comment type="similarity">
    <text evidence="1">Belongs to the GST superfamily. Zeta family.</text>
</comment>
<dbReference type="PROSITE" id="PS50404">
    <property type="entry name" value="GST_NTER"/>
    <property type="match status" value="1"/>
</dbReference>
<dbReference type="SUPFAM" id="SSF47616">
    <property type="entry name" value="GST C-terminal domain-like"/>
    <property type="match status" value="1"/>
</dbReference>
<name>A0A8K0NNR2_9HYPO</name>
<dbReference type="PANTHER" id="PTHR42673:SF4">
    <property type="entry name" value="MALEYLACETOACETATE ISOMERASE"/>
    <property type="match status" value="1"/>
</dbReference>
<dbReference type="Pfam" id="PF14497">
    <property type="entry name" value="GST_C_3"/>
    <property type="match status" value="1"/>
</dbReference>
<dbReference type="GO" id="GO:0004364">
    <property type="term" value="F:glutathione transferase activity"/>
    <property type="evidence" value="ECO:0007669"/>
    <property type="project" value="TreeGrafter"/>
</dbReference>
<sequence length="253" mass="28261">MQEYTLHAYFRSSCSARLRILLHLKDIPYQLQTVNLLQDQHLSDQHRALNPSASVPLLVCPAPDRRDQDHDHDQDQDHDREHAPGFCIGQSLAAMEYLEETHPAVPVLPPRSQPRTRALVRVLCCIIAADTQPVTNLRITRRVRALGGDADDWNRALMDEGLRAYEAVARDSAGRYSVGDLITMADACLMPAVWNARRVGIDVCSAASASDFPTIARVVRNLSEHPAVKAAEYFRQPDCPDHLRQQAVGEEGE</sequence>
<proteinExistence type="inferred from homology"/>
<evidence type="ECO:0000259" key="3">
    <source>
        <dbReference type="PROSITE" id="PS50404"/>
    </source>
</evidence>
<dbReference type="FunFam" id="1.20.1050.10:FF:000010">
    <property type="entry name" value="Maleylacetoacetate isomerase isoform 1"/>
    <property type="match status" value="1"/>
</dbReference>
<dbReference type="GO" id="GO:0016034">
    <property type="term" value="F:maleylacetoacetate isomerase activity"/>
    <property type="evidence" value="ECO:0007669"/>
    <property type="project" value="TreeGrafter"/>
</dbReference>
<evidence type="ECO:0000259" key="4">
    <source>
        <dbReference type="PROSITE" id="PS50405"/>
    </source>
</evidence>
<dbReference type="AlphaFoldDB" id="A0A8K0NNR2"/>
<dbReference type="InterPro" id="IPR004046">
    <property type="entry name" value="GST_C"/>
</dbReference>
<accession>A0A8K0NNR2</accession>
<dbReference type="NCBIfam" id="TIGR01262">
    <property type="entry name" value="maiA"/>
    <property type="match status" value="1"/>
</dbReference>
<dbReference type="OrthoDB" id="202840at2759"/>
<evidence type="ECO:0008006" key="7">
    <source>
        <dbReference type="Google" id="ProtNLM"/>
    </source>
</evidence>
<keyword evidence="6" id="KW-1185">Reference proteome</keyword>
<feature type="region of interest" description="Disordered" evidence="2">
    <location>
        <begin position="59"/>
        <end position="83"/>
    </location>
</feature>
<reference evidence="5" key="1">
    <citation type="journal article" date="2020" name="bioRxiv">
        <title>Whole genome comparisons of ergot fungi reveals the divergence and evolution of species within the genus Claviceps are the result of varying mechanisms driving genome evolution and host range expansion.</title>
        <authorList>
            <person name="Wyka S.A."/>
            <person name="Mondo S.J."/>
            <person name="Liu M."/>
            <person name="Dettman J."/>
            <person name="Nalam V."/>
            <person name="Broders K.D."/>
        </authorList>
    </citation>
    <scope>NUCLEOTIDE SEQUENCE</scope>
    <source>
        <strain evidence="5">CCC 489</strain>
    </source>
</reference>
<dbReference type="PROSITE" id="PS50405">
    <property type="entry name" value="GST_CTER"/>
    <property type="match status" value="1"/>
</dbReference>
<dbReference type="InterPro" id="IPR010987">
    <property type="entry name" value="Glutathione-S-Trfase_C-like"/>
</dbReference>
<dbReference type="InterPro" id="IPR040079">
    <property type="entry name" value="Glutathione_S-Trfase"/>
</dbReference>
<dbReference type="InterPro" id="IPR036249">
    <property type="entry name" value="Thioredoxin-like_sf"/>
</dbReference>
<dbReference type="Proteomes" id="UP000811619">
    <property type="component" value="Unassembled WGS sequence"/>
</dbReference>
<dbReference type="SFLD" id="SFLDS00019">
    <property type="entry name" value="Glutathione_Transferase_(cytos"/>
    <property type="match status" value="1"/>
</dbReference>
<dbReference type="PANTHER" id="PTHR42673">
    <property type="entry name" value="MALEYLACETOACETATE ISOMERASE"/>
    <property type="match status" value="1"/>
</dbReference>
<feature type="compositionally biased region" description="Basic and acidic residues" evidence="2">
    <location>
        <begin position="63"/>
        <end position="83"/>
    </location>
</feature>
<dbReference type="Gene3D" id="1.20.1050.10">
    <property type="match status" value="1"/>
</dbReference>